<dbReference type="EMBL" id="CAFBNF010000177">
    <property type="protein sequence ID" value="CAB4951992.1"/>
    <property type="molecule type" value="Genomic_DNA"/>
</dbReference>
<feature type="compositionally biased region" description="Basic and acidic residues" evidence="1">
    <location>
        <begin position="207"/>
        <end position="217"/>
    </location>
</feature>
<feature type="compositionally biased region" description="Basic and acidic residues" evidence="1">
    <location>
        <begin position="185"/>
        <end position="197"/>
    </location>
</feature>
<protein>
    <submittedName>
        <fullName evidence="2">Unannotated protein</fullName>
    </submittedName>
</protein>
<reference evidence="2" key="1">
    <citation type="submission" date="2020-05" db="EMBL/GenBank/DDBJ databases">
        <authorList>
            <person name="Chiriac C."/>
            <person name="Salcher M."/>
            <person name="Ghai R."/>
            <person name="Kavagutti S V."/>
        </authorList>
    </citation>
    <scope>NUCLEOTIDE SEQUENCE</scope>
</reference>
<feature type="region of interest" description="Disordered" evidence="1">
    <location>
        <begin position="175"/>
        <end position="223"/>
    </location>
</feature>
<proteinExistence type="predicted"/>
<organism evidence="2">
    <name type="scientific">freshwater metagenome</name>
    <dbReference type="NCBI Taxonomy" id="449393"/>
    <lineage>
        <taxon>unclassified sequences</taxon>
        <taxon>metagenomes</taxon>
        <taxon>ecological metagenomes</taxon>
    </lineage>
</organism>
<accession>A0A6J7KCP1</accession>
<name>A0A6J7KCP1_9ZZZZ</name>
<sequence length="223" mass="24030">MHTRCQRLGLHHRHLEVGHLVHTAADQVNAEQVVAEGEADAVEYDVVANGGSGSEVIVVNHGVTARADEVSDTGGGDVVARCHAGERHGARVEHTVDERGHHERGPHVRGHGIEHEVSHCHSADRTDCGARERVVAHNHWCRTIVATIPRERPHILHIGAGPIGVVGVADISPIDSHPRLGHRQNRADRRAGQREGEVAWSLGEGRPCGHDPRRHSDGGGVAD</sequence>
<evidence type="ECO:0000313" key="2">
    <source>
        <dbReference type="EMBL" id="CAB4951992.1"/>
    </source>
</evidence>
<dbReference type="AlphaFoldDB" id="A0A6J7KCP1"/>
<evidence type="ECO:0000256" key="1">
    <source>
        <dbReference type="SAM" id="MobiDB-lite"/>
    </source>
</evidence>
<gene>
    <name evidence="2" type="ORF">UFOPK3773_01461</name>
</gene>